<dbReference type="Gene3D" id="3.90.1570.10">
    <property type="entry name" value="tt1808, chain A"/>
    <property type="match status" value="1"/>
</dbReference>
<dbReference type="InterPro" id="IPR011335">
    <property type="entry name" value="Restrct_endonuc-II-like"/>
</dbReference>
<dbReference type="SUPFAM" id="SSF52980">
    <property type="entry name" value="Restriction endonuclease-like"/>
    <property type="match status" value="1"/>
</dbReference>
<dbReference type="STRING" id="388467.A19Y_0230"/>
<evidence type="ECO:0000313" key="3">
    <source>
        <dbReference type="Proteomes" id="UP000027395"/>
    </source>
</evidence>
<reference evidence="2 3" key="1">
    <citation type="journal article" date="2014" name="Appl. Environ. Microbiol.">
        <title>Elucidation of insertion elements encoded on plasmids and in vitro construction of shuttle vectors from the toxic cyanobacterium Planktothrix.</title>
        <authorList>
            <person name="Christiansen G."/>
            <person name="Goesmann A."/>
            <person name="Kurmayer R."/>
        </authorList>
    </citation>
    <scope>NUCLEOTIDE SEQUENCE [LARGE SCALE GENOMIC DNA]</scope>
    <source>
        <strain evidence="2 3">NIVA-CYA 126/8</strain>
    </source>
</reference>
<dbReference type="EMBL" id="CM002803">
    <property type="protein sequence ID" value="KEI65468.1"/>
    <property type="molecule type" value="Genomic_DNA"/>
</dbReference>
<proteinExistence type="predicted"/>
<feature type="domain" description="Putative restriction endonuclease" evidence="1">
    <location>
        <begin position="9"/>
        <end position="176"/>
    </location>
</feature>
<evidence type="ECO:0000259" key="1">
    <source>
        <dbReference type="Pfam" id="PF05685"/>
    </source>
</evidence>
<dbReference type="PANTHER" id="PTHR35400:SF1">
    <property type="entry name" value="SLR1083 PROTEIN"/>
    <property type="match status" value="1"/>
</dbReference>
<dbReference type="eggNOG" id="COG4636">
    <property type="taxonomic scope" value="Bacteria"/>
</dbReference>
<accession>A0A073CCU7</accession>
<gene>
    <name evidence="2" type="ORF">A19Y_0230</name>
</gene>
<dbReference type="Pfam" id="PF05685">
    <property type="entry name" value="Uma2"/>
    <property type="match status" value="1"/>
</dbReference>
<dbReference type="Proteomes" id="UP000027395">
    <property type="component" value="Chromosome"/>
</dbReference>
<keyword evidence="3" id="KW-1185">Reference proteome</keyword>
<dbReference type="RefSeq" id="WP_042151310.1">
    <property type="nucleotide sequence ID" value="NZ_CM002803.1"/>
</dbReference>
<name>A0A073CCU7_PLAA1</name>
<dbReference type="PANTHER" id="PTHR35400">
    <property type="entry name" value="SLR1083 PROTEIN"/>
    <property type="match status" value="1"/>
</dbReference>
<dbReference type="InterPro" id="IPR012296">
    <property type="entry name" value="Nuclease_put_TT1808"/>
</dbReference>
<dbReference type="HOGENOM" id="CLU_076312_2_0_3"/>
<dbReference type="AlphaFoldDB" id="A0A073CCU7"/>
<dbReference type="InterPro" id="IPR008538">
    <property type="entry name" value="Uma2"/>
</dbReference>
<sequence>MKTLAKWSVEDYHQMIDAGILCDRQVELLAGEIIEMSPESPIHYYTTEEGTQYLQTLLASKVHVRFNGPITLSDSEPEPDIAIVRLPKSTYKDHHPYAEDIFWLIEVAKSSLKKDLELKLSIYAQARIEEYWVLDLYQKQLIVFRNPENNIYLSQQIINQGMINSLAFPDIEISVERLLS</sequence>
<evidence type="ECO:0000313" key="2">
    <source>
        <dbReference type="EMBL" id="KEI65468.1"/>
    </source>
</evidence>
<protein>
    <recommendedName>
        <fullName evidence="1">Putative restriction endonuclease domain-containing protein</fullName>
    </recommendedName>
</protein>
<dbReference type="CDD" id="cd06260">
    <property type="entry name" value="DUF820-like"/>
    <property type="match status" value="1"/>
</dbReference>
<organism evidence="2 3">
    <name type="scientific">Planktothrix agardhii (strain NIVA-CYA 126/8)</name>
    <dbReference type="NCBI Taxonomy" id="388467"/>
    <lineage>
        <taxon>Bacteria</taxon>
        <taxon>Bacillati</taxon>
        <taxon>Cyanobacteriota</taxon>
        <taxon>Cyanophyceae</taxon>
        <taxon>Oscillatoriophycideae</taxon>
        <taxon>Oscillatoriales</taxon>
        <taxon>Microcoleaceae</taxon>
        <taxon>Planktothrix</taxon>
    </lineage>
</organism>
<dbReference type="GeneID" id="77286522"/>
<dbReference type="PATRIC" id="fig|388467.6.peg.182"/>